<comment type="cofactor">
    <cofactor evidence="3">
        <name>Zn(2+)</name>
        <dbReference type="ChEBI" id="CHEBI:29105"/>
    </cofactor>
    <text evidence="3">Binds 1 zinc ion per subunit.</text>
</comment>
<evidence type="ECO:0000256" key="1">
    <source>
        <dbReference type="ARBA" id="ARBA00022741"/>
    </source>
</evidence>
<accession>A0A917NE81</accession>
<dbReference type="Gene3D" id="2.40.50.140">
    <property type="entry name" value="Nucleic acid-binding proteins"/>
    <property type="match status" value="1"/>
</dbReference>
<feature type="binding site" evidence="3">
    <location>
        <begin position="146"/>
        <end position="149"/>
    </location>
    <ligand>
        <name>GTP</name>
        <dbReference type="ChEBI" id="CHEBI:37565"/>
    </ligand>
</feature>
<gene>
    <name evidence="3 6" type="primary">rsgA</name>
    <name evidence="6" type="ORF">GCM10007966_17500</name>
</gene>
<proteinExistence type="inferred from homology"/>
<feature type="binding site" evidence="3">
    <location>
        <position position="280"/>
    </location>
    <ligand>
        <name>Zn(2+)</name>
        <dbReference type="ChEBI" id="CHEBI:29105"/>
    </ligand>
</feature>
<dbReference type="OrthoDB" id="9809485at2"/>
<reference evidence="6" key="1">
    <citation type="journal article" date="2014" name="Int. J. Syst. Evol. Microbiol.">
        <title>Complete genome sequence of Corynebacterium casei LMG S-19264T (=DSM 44701T), isolated from a smear-ripened cheese.</title>
        <authorList>
            <consortium name="US DOE Joint Genome Institute (JGI-PGF)"/>
            <person name="Walter F."/>
            <person name="Albersmeier A."/>
            <person name="Kalinowski J."/>
            <person name="Ruckert C."/>
        </authorList>
    </citation>
    <scope>NUCLEOTIDE SEQUENCE</scope>
    <source>
        <strain evidence="6">JCM 13919</strain>
    </source>
</reference>
<dbReference type="Gene3D" id="1.10.40.50">
    <property type="entry name" value="Probable gtpase engc, domain 3"/>
    <property type="match status" value="1"/>
</dbReference>
<dbReference type="NCBIfam" id="NF008931">
    <property type="entry name" value="PRK12288.1"/>
    <property type="match status" value="1"/>
</dbReference>
<keyword evidence="1 3" id="KW-0547">Nucleotide-binding</keyword>
<dbReference type="HAMAP" id="MF_01820">
    <property type="entry name" value="GTPase_RsgA"/>
    <property type="match status" value="1"/>
</dbReference>
<evidence type="ECO:0000313" key="7">
    <source>
        <dbReference type="Proteomes" id="UP000630149"/>
    </source>
</evidence>
<keyword evidence="3" id="KW-0479">Metal-binding</keyword>
<feature type="binding site" evidence="3">
    <location>
        <position position="287"/>
    </location>
    <ligand>
        <name>Zn(2+)</name>
        <dbReference type="ChEBI" id="CHEBI:29105"/>
    </ligand>
</feature>
<dbReference type="RefSeq" id="WP_131776280.1">
    <property type="nucleotide sequence ID" value="NZ_BMOB01000007.1"/>
</dbReference>
<organism evidence="6 7">
    <name type="scientific">Legionella impletisoli</name>
    <dbReference type="NCBI Taxonomy" id="343510"/>
    <lineage>
        <taxon>Bacteria</taxon>
        <taxon>Pseudomonadati</taxon>
        <taxon>Pseudomonadota</taxon>
        <taxon>Gammaproteobacteria</taxon>
        <taxon>Legionellales</taxon>
        <taxon>Legionellaceae</taxon>
        <taxon>Legionella</taxon>
    </lineage>
</organism>
<dbReference type="EC" id="3.6.1.-" evidence="3"/>
<comment type="subunit">
    <text evidence="3">Monomer. Associates with 30S ribosomal subunit, binds 16S rRNA.</text>
</comment>
<keyword evidence="3" id="KW-0963">Cytoplasm</keyword>
<feature type="binding site" evidence="3">
    <location>
        <begin position="197"/>
        <end position="205"/>
    </location>
    <ligand>
        <name>GTP</name>
        <dbReference type="ChEBI" id="CHEBI:37565"/>
    </ligand>
</feature>
<dbReference type="Gene3D" id="3.40.50.300">
    <property type="entry name" value="P-loop containing nucleotide triphosphate hydrolases"/>
    <property type="match status" value="1"/>
</dbReference>
<feature type="domain" description="EngC GTPase" evidence="4">
    <location>
        <begin position="107"/>
        <end position="254"/>
    </location>
</feature>
<feature type="domain" description="CP-type G" evidence="5">
    <location>
        <begin position="98"/>
        <end position="256"/>
    </location>
</feature>
<keyword evidence="3" id="KW-0699">rRNA-binding</keyword>
<dbReference type="GO" id="GO:0019843">
    <property type="term" value="F:rRNA binding"/>
    <property type="evidence" value="ECO:0007669"/>
    <property type="project" value="UniProtKB-KW"/>
</dbReference>
<keyword evidence="3" id="KW-0862">Zinc</keyword>
<dbReference type="PANTHER" id="PTHR32120">
    <property type="entry name" value="SMALL RIBOSOMAL SUBUNIT BIOGENESIS GTPASE RSGA"/>
    <property type="match status" value="1"/>
</dbReference>
<comment type="function">
    <text evidence="3">One of several proteins that assist in the late maturation steps of the functional core of the 30S ribosomal subunit. Helps release RbfA from mature subunits. May play a role in the assembly of ribosomal proteins into the subunit. Circularly permuted GTPase that catalyzes slow GTP hydrolysis, GTPase activity is stimulated by the 30S ribosomal subunit.</text>
</comment>
<keyword evidence="3" id="KW-0694">RNA-binding</keyword>
<dbReference type="GO" id="GO:0046872">
    <property type="term" value="F:metal ion binding"/>
    <property type="evidence" value="ECO:0007669"/>
    <property type="project" value="UniProtKB-KW"/>
</dbReference>
<evidence type="ECO:0000313" key="6">
    <source>
        <dbReference type="EMBL" id="GGI89248.1"/>
    </source>
</evidence>
<dbReference type="GO" id="GO:0003924">
    <property type="term" value="F:GTPase activity"/>
    <property type="evidence" value="ECO:0007669"/>
    <property type="project" value="UniProtKB-UniRule"/>
</dbReference>
<sequence>MSKRRVSKQQSSRIKEKQLSFQKSIAEEKETLNGVVITRFGSHALIEDEALQRHHCSIRPSLDSLVAGDRVVWLPEGSEQGVVVSRYPRTSVLGRHDKRGLIKPVAANITQVMIVVAPKPELSWPLLDSYLVMTEYLGLQACIVLNKIDLPCPELKTRLQNQYHTLGYPLLFTSEYLANHQPDLAHQLNHHVSVFVGQSGVGKSSLITSVLPFESHIQTGHISELSNLGRHTTSNSTLYHLPNGGAIIDSPGVREFGLWHMSRAEIASGYREFRPHLSQCKFRDCDHDKTPGCAIKEAVKEGKISQDRLNNYVKISTQFSK</sequence>
<comment type="caution">
    <text evidence="6">The sequence shown here is derived from an EMBL/GenBank/DDBJ whole genome shotgun (WGS) entry which is preliminary data.</text>
</comment>
<comment type="similarity">
    <text evidence="3">Belongs to the TRAFAC class YlqF/YawG GTPase family. RsgA subfamily.</text>
</comment>
<feature type="binding site" evidence="3">
    <location>
        <position position="293"/>
    </location>
    <ligand>
        <name>Zn(2+)</name>
        <dbReference type="ChEBI" id="CHEBI:29105"/>
    </ligand>
</feature>
<evidence type="ECO:0000259" key="4">
    <source>
        <dbReference type="PROSITE" id="PS50936"/>
    </source>
</evidence>
<dbReference type="PROSITE" id="PS50936">
    <property type="entry name" value="ENGC_GTPASE"/>
    <property type="match status" value="1"/>
</dbReference>
<dbReference type="PROSITE" id="PS51721">
    <property type="entry name" value="G_CP"/>
    <property type="match status" value="1"/>
</dbReference>
<dbReference type="InterPro" id="IPR027417">
    <property type="entry name" value="P-loop_NTPase"/>
</dbReference>
<dbReference type="EMBL" id="BMOB01000007">
    <property type="protein sequence ID" value="GGI89248.1"/>
    <property type="molecule type" value="Genomic_DNA"/>
</dbReference>
<dbReference type="NCBIfam" id="TIGR00157">
    <property type="entry name" value="ribosome small subunit-dependent GTPase A"/>
    <property type="match status" value="1"/>
</dbReference>
<evidence type="ECO:0000256" key="2">
    <source>
        <dbReference type="ARBA" id="ARBA00023134"/>
    </source>
</evidence>
<feature type="binding site" evidence="3">
    <location>
        <position position="285"/>
    </location>
    <ligand>
        <name>Zn(2+)</name>
        <dbReference type="ChEBI" id="CHEBI:29105"/>
    </ligand>
</feature>
<dbReference type="GO" id="GO:0042274">
    <property type="term" value="P:ribosomal small subunit biogenesis"/>
    <property type="evidence" value="ECO:0007669"/>
    <property type="project" value="UniProtKB-UniRule"/>
</dbReference>
<keyword evidence="3" id="KW-0378">Hydrolase</keyword>
<dbReference type="InterPro" id="IPR010914">
    <property type="entry name" value="RsgA_GTPase_dom"/>
</dbReference>
<name>A0A917NE81_9GAMM</name>
<keyword evidence="3" id="KW-0690">Ribosome biogenesis</keyword>
<keyword evidence="7" id="KW-1185">Reference proteome</keyword>
<dbReference type="SUPFAM" id="SSF52540">
    <property type="entry name" value="P-loop containing nucleoside triphosphate hydrolases"/>
    <property type="match status" value="1"/>
</dbReference>
<dbReference type="Pfam" id="PF03193">
    <property type="entry name" value="RsgA_GTPase"/>
    <property type="match status" value="1"/>
</dbReference>
<dbReference type="InterPro" id="IPR012340">
    <property type="entry name" value="NA-bd_OB-fold"/>
</dbReference>
<comment type="subcellular location">
    <subcellularLocation>
        <location evidence="3">Cytoplasm</location>
    </subcellularLocation>
</comment>
<dbReference type="Proteomes" id="UP000630149">
    <property type="component" value="Unassembled WGS sequence"/>
</dbReference>
<dbReference type="CDD" id="cd01854">
    <property type="entry name" value="YjeQ_EngC"/>
    <property type="match status" value="1"/>
</dbReference>
<dbReference type="GO" id="GO:0005525">
    <property type="term" value="F:GTP binding"/>
    <property type="evidence" value="ECO:0007669"/>
    <property type="project" value="UniProtKB-UniRule"/>
</dbReference>
<protein>
    <recommendedName>
        <fullName evidence="3">Small ribosomal subunit biogenesis GTPase RsgA</fullName>
        <ecNumber evidence="3">3.6.1.-</ecNumber>
    </recommendedName>
</protein>
<reference evidence="6" key="2">
    <citation type="submission" date="2020-09" db="EMBL/GenBank/DDBJ databases">
        <authorList>
            <person name="Sun Q."/>
            <person name="Ohkuma M."/>
        </authorList>
    </citation>
    <scope>NUCLEOTIDE SEQUENCE</scope>
    <source>
        <strain evidence="6">JCM 13919</strain>
    </source>
</reference>
<evidence type="ECO:0000256" key="3">
    <source>
        <dbReference type="HAMAP-Rule" id="MF_01820"/>
    </source>
</evidence>
<dbReference type="PANTHER" id="PTHR32120:SF11">
    <property type="entry name" value="SMALL RIBOSOMAL SUBUNIT BIOGENESIS GTPASE RSGA 1, MITOCHONDRIAL-RELATED"/>
    <property type="match status" value="1"/>
</dbReference>
<evidence type="ECO:0000259" key="5">
    <source>
        <dbReference type="PROSITE" id="PS51721"/>
    </source>
</evidence>
<keyword evidence="2 3" id="KW-0342">GTP-binding</keyword>
<dbReference type="GO" id="GO:0005737">
    <property type="term" value="C:cytoplasm"/>
    <property type="evidence" value="ECO:0007669"/>
    <property type="project" value="UniProtKB-SubCell"/>
</dbReference>
<dbReference type="AlphaFoldDB" id="A0A917NE81"/>
<dbReference type="InterPro" id="IPR030378">
    <property type="entry name" value="G_CP_dom"/>
</dbReference>
<dbReference type="InterPro" id="IPR004881">
    <property type="entry name" value="Ribosome_biogen_GTPase_RsgA"/>
</dbReference>